<sequence>MADRERVLIMGAAGRDFHNFNVCFRDDERREVVGFTAAQIPKIACRTYPPELSGSLYPAGLPIWPEERLEEVIKEETVDRCILAYSDLSSQEVMDLASRVLAAGADFALLSADHTMLESRLPVIAVCAVRTGAGKSPVARSVSRLVSSSGLRPVVVRHPMPYGDLLRERAQRFASLEDLNGAGVTMEGREEYEAHLREGTVVLAGVDYGEVLSMAEGEGDLIIWDGGNNDLPFLRPDLWITVADGLRPGHELTYYPGQVNLRRAQIVVINKAATAGSRDVASIKENVRRTNPEAKTVLTSSLVRVDRPEIVAGKRVLVVEDGPSLTHGGMSHGAGLEAAWRYGAAEVVDPRPHAAGSLVEVFAKYPHIGPVLPAMGYYPDQMADLEETVSRVPADLVLVSTPVDLAAQININKPLLRVTYEMAEMEELGLRGLVEEFLATLTDLRGPSTARVDRPGRRG</sequence>
<dbReference type="Proteomes" id="UP001215956">
    <property type="component" value="Unassembled WGS sequence"/>
</dbReference>
<gene>
    <name evidence="1" type="ORF">P0O24_10180</name>
</gene>
<evidence type="ECO:0000313" key="1">
    <source>
        <dbReference type="EMBL" id="MDF0593947.1"/>
    </source>
</evidence>
<dbReference type="RefSeq" id="WP_316969647.1">
    <property type="nucleotide sequence ID" value="NZ_JARFPL010000037.1"/>
</dbReference>
<accession>A0ABT5XGU9</accession>
<keyword evidence="2" id="KW-1185">Reference proteome</keyword>
<dbReference type="InterPro" id="IPR053199">
    <property type="entry name" value="cDPG_synthetase-like"/>
</dbReference>
<dbReference type="EMBL" id="JARFPL010000037">
    <property type="protein sequence ID" value="MDF0593947.1"/>
    <property type="molecule type" value="Genomic_DNA"/>
</dbReference>
<evidence type="ECO:0000313" key="2">
    <source>
        <dbReference type="Proteomes" id="UP001215956"/>
    </source>
</evidence>
<proteinExistence type="predicted"/>
<protein>
    <submittedName>
        <fullName evidence="1">Cyclic 2,3-diphosphoglycerate synthase</fullName>
    </submittedName>
</protein>
<reference evidence="1 2" key="1">
    <citation type="submission" date="2023-03" db="EMBL/GenBank/DDBJ databases">
        <title>Whole genome sequencing of Methanotrichaceae archaeon M04Ac.</title>
        <authorList>
            <person name="Khomyakova M.A."/>
            <person name="Merkel A.Y."/>
            <person name="Slobodkin A.I."/>
        </authorList>
    </citation>
    <scope>NUCLEOTIDE SEQUENCE [LARGE SCALE GENOMIC DNA]</scope>
    <source>
        <strain evidence="1 2">M04Ac</strain>
    </source>
</reference>
<dbReference type="PANTHER" id="PTHR42869">
    <property type="entry name" value="SLL0572 PROTEIN"/>
    <property type="match status" value="1"/>
</dbReference>
<comment type="caution">
    <text evidence="1">The sequence shown here is derived from an EMBL/GenBank/DDBJ whole genome shotgun (WGS) entry which is preliminary data.</text>
</comment>
<organism evidence="1 2">
    <name type="scientific">Candidatus Methanocrinis alkalitolerans</name>
    <dbReference type="NCBI Taxonomy" id="3033395"/>
    <lineage>
        <taxon>Archaea</taxon>
        <taxon>Methanobacteriati</taxon>
        <taxon>Methanobacteriota</taxon>
        <taxon>Stenosarchaea group</taxon>
        <taxon>Methanomicrobia</taxon>
        <taxon>Methanotrichales</taxon>
        <taxon>Methanotrichaceae</taxon>
        <taxon>Methanocrinis</taxon>
    </lineage>
</organism>
<dbReference type="PANTHER" id="PTHR42869:SF1">
    <property type="entry name" value="SLL0572 PROTEIN"/>
    <property type="match status" value="1"/>
</dbReference>
<name>A0ABT5XGU9_9EURY</name>